<sequence length="140" mass="16379">MKLSNFEIEDSIALRYANQYLDLHNDYDFTDFKYSVSSQIFEMSWTPIQSISTVTNPVTGLKLRFEEVDFLKIQERDNEMPYSEDTCIDIIGFLPQEMREVMDSFGAKPDYENDDMVFHFRGGQTIKIYAESVELILSVK</sequence>
<comment type="caution">
    <text evidence="1">The sequence shown here is derived from an EMBL/GenBank/DDBJ whole genome shotgun (WGS) entry which is preliminary data.</text>
</comment>
<organism evidence="1 2">
    <name type="scientific">Nibribacter koreensis</name>
    <dbReference type="NCBI Taxonomy" id="1084519"/>
    <lineage>
        <taxon>Bacteria</taxon>
        <taxon>Pseudomonadati</taxon>
        <taxon>Bacteroidota</taxon>
        <taxon>Cytophagia</taxon>
        <taxon>Cytophagales</taxon>
        <taxon>Hymenobacteraceae</taxon>
        <taxon>Nibribacter</taxon>
    </lineage>
</organism>
<evidence type="ECO:0000313" key="2">
    <source>
        <dbReference type="Proteomes" id="UP001501844"/>
    </source>
</evidence>
<dbReference type="Proteomes" id="UP001501844">
    <property type="component" value="Unassembled WGS sequence"/>
</dbReference>
<evidence type="ECO:0000313" key="1">
    <source>
        <dbReference type="EMBL" id="GAA4296174.1"/>
    </source>
</evidence>
<proteinExistence type="predicted"/>
<name>A0ABP8F6A8_9BACT</name>
<accession>A0ABP8F6A8</accession>
<dbReference type="RefSeq" id="WP_345161574.1">
    <property type="nucleotide sequence ID" value="NZ_BAABGX010000001.1"/>
</dbReference>
<keyword evidence="2" id="KW-1185">Reference proteome</keyword>
<reference evidence="2" key="1">
    <citation type="journal article" date="2019" name="Int. J. Syst. Evol. Microbiol.">
        <title>The Global Catalogue of Microorganisms (GCM) 10K type strain sequencing project: providing services to taxonomists for standard genome sequencing and annotation.</title>
        <authorList>
            <consortium name="The Broad Institute Genomics Platform"/>
            <consortium name="The Broad Institute Genome Sequencing Center for Infectious Disease"/>
            <person name="Wu L."/>
            <person name="Ma J."/>
        </authorList>
    </citation>
    <scope>NUCLEOTIDE SEQUENCE [LARGE SCALE GENOMIC DNA]</scope>
    <source>
        <strain evidence="2">JCM 17917</strain>
    </source>
</reference>
<protein>
    <submittedName>
        <fullName evidence="1">Uncharacterized protein</fullName>
    </submittedName>
</protein>
<dbReference type="EMBL" id="BAABGX010000001">
    <property type="protein sequence ID" value="GAA4296174.1"/>
    <property type="molecule type" value="Genomic_DNA"/>
</dbReference>
<gene>
    <name evidence="1" type="ORF">GCM10023183_02770</name>
</gene>